<accession>A0AAJ2J9I8</accession>
<dbReference type="AlphaFoldDB" id="A0AAJ2J9I8"/>
<dbReference type="Proteomes" id="UP001251948">
    <property type="component" value="Unassembled WGS sequence"/>
</dbReference>
<organism evidence="1 2">
    <name type="scientific">Stenotrophomonas maltophilia</name>
    <name type="common">Pseudomonas maltophilia</name>
    <name type="synonym">Xanthomonas maltophilia</name>
    <dbReference type="NCBI Taxonomy" id="40324"/>
    <lineage>
        <taxon>Bacteria</taxon>
        <taxon>Pseudomonadati</taxon>
        <taxon>Pseudomonadota</taxon>
        <taxon>Gammaproteobacteria</taxon>
        <taxon>Lysobacterales</taxon>
        <taxon>Lysobacteraceae</taxon>
        <taxon>Stenotrophomonas</taxon>
        <taxon>Stenotrophomonas maltophilia group</taxon>
    </lineage>
</organism>
<evidence type="ECO:0000313" key="2">
    <source>
        <dbReference type="Proteomes" id="UP001251948"/>
    </source>
</evidence>
<sequence>MPAAHCRIDLAIAPAQLRVAPALPDLDGADDEALLRNHVEVARRYHELADQLRALLCSLGNQTGFTINGALPVAPASCGTAAGASKTLP</sequence>
<dbReference type="EMBL" id="JAVSKO010000001">
    <property type="protein sequence ID" value="MDT3466877.1"/>
    <property type="molecule type" value="Genomic_DNA"/>
</dbReference>
<proteinExistence type="predicted"/>
<protein>
    <submittedName>
        <fullName evidence="1">Uncharacterized protein</fullName>
    </submittedName>
</protein>
<dbReference type="RefSeq" id="WP_308308292.1">
    <property type="nucleotide sequence ID" value="NZ_JAVSKO010000001.1"/>
</dbReference>
<comment type="caution">
    <text evidence="1">The sequence shown here is derived from an EMBL/GenBank/DDBJ whole genome shotgun (WGS) entry which is preliminary data.</text>
</comment>
<reference evidence="1" key="1">
    <citation type="submission" date="2023-07" db="EMBL/GenBank/DDBJ databases">
        <title>Comparative genomics of clinical Stenotrophomonas maltophilia isolates reveals regions of diversity which correlate with colonization and persistence in vivo.</title>
        <authorList>
            <person name="Mcdaniel M.S."/>
            <person name="Swords W.E."/>
            <person name="Sumpter N.A."/>
            <person name="Lindgren N.R."/>
            <person name="Billiot C.E."/>
        </authorList>
    </citation>
    <scope>NUCLEOTIDE SEQUENCE</scope>
    <source>
        <strain evidence="1">Ism4</strain>
    </source>
</reference>
<name>A0AAJ2J9I8_STEMA</name>
<evidence type="ECO:0000313" key="1">
    <source>
        <dbReference type="EMBL" id="MDT3466877.1"/>
    </source>
</evidence>
<gene>
    <name evidence="1" type="ORF">ROV92_02505</name>
</gene>